<keyword evidence="4" id="KW-1185">Reference proteome</keyword>
<keyword evidence="1" id="KW-0175">Coiled coil</keyword>
<proteinExistence type="predicted"/>
<dbReference type="Proteomes" id="UP000799440">
    <property type="component" value="Unassembled WGS sequence"/>
</dbReference>
<feature type="compositionally biased region" description="Low complexity" evidence="2">
    <location>
        <begin position="19"/>
        <end position="45"/>
    </location>
</feature>
<evidence type="ECO:0000313" key="4">
    <source>
        <dbReference type="Proteomes" id="UP000799440"/>
    </source>
</evidence>
<dbReference type="OrthoDB" id="3762311at2759"/>
<evidence type="ECO:0000313" key="3">
    <source>
        <dbReference type="EMBL" id="KAF2746626.1"/>
    </source>
</evidence>
<accession>A0A6A6V9Q8</accession>
<dbReference type="EMBL" id="MU006576">
    <property type="protein sequence ID" value="KAF2746626.1"/>
    <property type="molecule type" value="Genomic_DNA"/>
</dbReference>
<organism evidence="3 4">
    <name type="scientific">Sporormia fimetaria CBS 119925</name>
    <dbReference type="NCBI Taxonomy" id="1340428"/>
    <lineage>
        <taxon>Eukaryota</taxon>
        <taxon>Fungi</taxon>
        <taxon>Dikarya</taxon>
        <taxon>Ascomycota</taxon>
        <taxon>Pezizomycotina</taxon>
        <taxon>Dothideomycetes</taxon>
        <taxon>Pleosporomycetidae</taxon>
        <taxon>Pleosporales</taxon>
        <taxon>Sporormiaceae</taxon>
        <taxon>Sporormia</taxon>
    </lineage>
</organism>
<feature type="region of interest" description="Disordered" evidence="2">
    <location>
        <begin position="1"/>
        <end position="51"/>
    </location>
</feature>
<gene>
    <name evidence="3" type="ORF">M011DRAFT_526739</name>
</gene>
<protein>
    <submittedName>
        <fullName evidence="3">Uncharacterized protein</fullName>
    </submittedName>
</protein>
<evidence type="ECO:0000256" key="2">
    <source>
        <dbReference type="SAM" id="MobiDB-lite"/>
    </source>
</evidence>
<name>A0A6A6V9Q8_9PLEO</name>
<evidence type="ECO:0000256" key="1">
    <source>
        <dbReference type="SAM" id="Coils"/>
    </source>
</evidence>
<dbReference type="AlphaFoldDB" id="A0A6A6V9Q8"/>
<feature type="coiled-coil region" evidence="1">
    <location>
        <begin position="187"/>
        <end position="250"/>
    </location>
</feature>
<sequence>MPSRKFKTMQAARERARSESTQSTTGSESASSNITSSTSTSTTPTEPMAHNFKSGLSTAELLNMSPVERKSLAQGGQVRINKDTEVIFEIPARLLMAASTNSGSLAKVSDIDLPSHVDVESVQFLLRWLTSLTIKNKVHGLPLRWDIEAAMRLYTAADILGLTKHIENTVKYQHKMLYNVLPTAELLEKIKAEVERINVKHLKYQEQKAAAAERRIIEQKQYEERRTIAQKQYEERKKAADARYFEAQKQHHAQHHAQHRARIAAAKAQRRVDPKLREQPIKKLKDKIMVLTADDRNAIFQLRKCGDPAFQMAGI</sequence>
<reference evidence="3" key="1">
    <citation type="journal article" date="2020" name="Stud. Mycol.">
        <title>101 Dothideomycetes genomes: a test case for predicting lifestyles and emergence of pathogens.</title>
        <authorList>
            <person name="Haridas S."/>
            <person name="Albert R."/>
            <person name="Binder M."/>
            <person name="Bloem J."/>
            <person name="Labutti K."/>
            <person name="Salamov A."/>
            <person name="Andreopoulos B."/>
            <person name="Baker S."/>
            <person name="Barry K."/>
            <person name="Bills G."/>
            <person name="Bluhm B."/>
            <person name="Cannon C."/>
            <person name="Castanera R."/>
            <person name="Culley D."/>
            <person name="Daum C."/>
            <person name="Ezra D."/>
            <person name="Gonzalez J."/>
            <person name="Henrissat B."/>
            <person name="Kuo A."/>
            <person name="Liang C."/>
            <person name="Lipzen A."/>
            <person name="Lutzoni F."/>
            <person name="Magnuson J."/>
            <person name="Mondo S."/>
            <person name="Nolan M."/>
            <person name="Ohm R."/>
            <person name="Pangilinan J."/>
            <person name="Park H.-J."/>
            <person name="Ramirez L."/>
            <person name="Alfaro M."/>
            <person name="Sun H."/>
            <person name="Tritt A."/>
            <person name="Yoshinaga Y."/>
            <person name="Zwiers L.-H."/>
            <person name="Turgeon B."/>
            <person name="Goodwin S."/>
            <person name="Spatafora J."/>
            <person name="Crous P."/>
            <person name="Grigoriev I."/>
        </authorList>
    </citation>
    <scope>NUCLEOTIDE SEQUENCE</scope>
    <source>
        <strain evidence="3">CBS 119925</strain>
    </source>
</reference>